<comment type="similarity">
    <text evidence="1">Belongs to the arsA ATPase family.</text>
</comment>
<feature type="domain" description="ArsA/GET3 Anion-transporting ATPase-like" evidence="2">
    <location>
        <begin position="4"/>
        <end position="301"/>
    </location>
</feature>
<evidence type="ECO:0000259" key="2">
    <source>
        <dbReference type="Pfam" id="PF02374"/>
    </source>
</evidence>
<comment type="caution">
    <text evidence="3">The sequence shown here is derived from an EMBL/GenBank/DDBJ whole genome shotgun (WGS) entry which is preliminary data.</text>
</comment>
<evidence type="ECO:0000256" key="1">
    <source>
        <dbReference type="ARBA" id="ARBA00011040"/>
    </source>
</evidence>
<dbReference type="GO" id="GO:0016887">
    <property type="term" value="F:ATP hydrolysis activity"/>
    <property type="evidence" value="ECO:0007669"/>
    <property type="project" value="InterPro"/>
</dbReference>
<organism evidence="3">
    <name type="scientific">Fervidicoccus fontis</name>
    <dbReference type="NCBI Taxonomy" id="683846"/>
    <lineage>
        <taxon>Archaea</taxon>
        <taxon>Thermoproteota</taxon>
        <taxon>Thermoprotei</taxon>
        <taxon>Fervidicoccales</taxon>
        <taxon>Fervidicoccaceae</taxon>
        <taxon>Fervidicoccus</taxon>
    </lineage>
</organism>
<gene>
    <name evidence="3" type="ORF">ENW83_02295</name>
</gene>
<dbReference type="Gene3D" id="3.40.50.300">
    <property type="entry name" value="P-loop containing nucleotide triphosphate hydrolases"/>
    <property type="match status" value="1"/>
</dbReference>
<dbReference type="AlphaFoldDB" id="A0A7J3SL69"/>
<dbReference type="PANTHER" id="PTHR10803">
    <property type="entry name" value="ARSENICAL PUMP-DRIVING ATPASE ARSENITE-TRANSLOCATING ATPASE"/>
    <property type="match status" value="1"/>
</dbReference>
<dbReference type="InterPro" id="IPR016300">
    <property type="entry name" value="ATPase_ArsA/GET3"/>
</dbReference>
<dbReference type="EMBL" id="DTLS01000063">
    <property type="protein sequence ID" value="HGZ60022.1"/>
    <property type="molecule type" value="Genomic_DNA"/>
</dbReference>
<sequence>MPTKLIGIWGKGGVGKTTVSLAISRSLSAQGLKLLYLATDVAHPVSLQGMWNCKGEGEKIECGENMEALILGEEEVKRMWVKRFGKEVYEVASSFFPVEDWIIDYIAGAPGIADEFIMYYVWELWKNGTYDIIVWDTAAAGESIRLLRLEKEFYEHLGEATRVYLRVKGSLEKIRRGRGDPLELINSWRNLANDVLKLLASDSNRSLIVLEPGAFSISVTDKILRELGSHGIPVSGLLINKVIASSRCPGCVEMENIGAEQKEQIKIAEEKWGSELEMCIIPFIANAEAKPEKIIDEVSHHLEVNCEKILKFI</sequence>
<dbReference type="InterPro" id="IPR025723">
    <property type="entry name" value="ArsA/GET3_ATPase-like"/>
</dbReference>
<accession>A0A7J3SL69</accession>
<dbReference type="Pfam" id="PF02374">
    <property type="entry name" value="ArsA_ATPase"/>
    <property type="match status" value="1"/>
</dbReference>
<dbReference type="PANTHER" id="PTHR10803:SF3">
    <property type="entry name" value="ATPASE GET3"/>
    <property type="match status" value="1"/>
</dbReference>
<proteinExistence type="inferred from homology"/>
<dbReference type="SUPFAM" id="SSF52540">
    <property type="entry name" value="P-loop containing nucleoside triphosphate hydrolases"/>
    <property type="match status" value="1"/>
</dbReference>
<dbReference type="GO" id="GO:0005524">
    <property type="term" value="F:ATP binding"/>
    <property type="evidence" value="ECO:0007669"/>
    <property type="project" value="InterPro"/>
</dbReference>
<dbReference type="PRINTS" id="PR00364">
    <property type="entry name" value="DISEASERSIST"/>
</dbReference>
<dbReference type="InterPro" id="IPR027417">
    <property type="entry name" value="P-loop_NTPase"/>
</dbReference>
<evidence type="ECO:0000313" key="3">
    <source>
        <dbReference type="EMBL" id="HGZ60022.1"/>
    </source>
</evidence>
<protein>
    <submittedName>
        <fullName evidence="3">ArsA family ATPase</fullName>
    </submittedName>
</protein>
<name>A0A7J3SL69_9CREN</name>
<reference evidence="3" key="1">
    <citation type="journal article" date="2020" name="mSystems">
        <title>Genome- and Community-Level Interaction Insights into Carbon Utilization and Element Cycling Functions of Hydrothermarchaeota in Hydrothermal Sediment.</title>
        <authorList>
            <person name="Zhou Z."/>
            <person name="Liu Y."/>
            <person name="Xu W."/>
            <person name="Pan J."/>
            <person name="Luo Z.H."/>
            <person name="Li M."/>
        </authorList>
    </citation>
    <scope>NUCLEOTIDE SEQUENCE [LARGE SCALE GENOMIC DNA]</scope>
    <source>
        <strain evidence="3">SpSt-885</strain>
    </source>
</reference>